<organism evidence="1 3">
    <name type="scientific">Alteromonas macleodii</name>
    <name type="common">Pseudoalteromonas macleodii</name>
    <dbReference type="NCBI Taxonomy" id="28108"/>
    <lineage>
        <taxon>Bacteria</taxon>
        <taxon>Pseudomonadati</taxon>
        <taxon>Pseudomonadota</taxon>
        <taxon>Gammaproteobacteria</taxon>
        <taxon>Alteromonadales</taxon>
        <taxon>Alteromonadaceae</taxon>
        <taxon>Alteromonas/Salinimonas group</taxon>
        <taxon>Alteromonas</taxon>
    </lineage>
</organism>
<keyword evidence="4" id="KW-1185">Reference proteome</keyword>
<dbReference type="EMBL" id="CP014323">
    <property type="protein sequence ID" value="AMJ99572.1"/>
    <property type="molecule type" value="Genomic_DNA"/>
</dbReference>
<dbReference type="SUPFAM" id="SSF88723">
    <property type="entry name" value="PIN domain-like"/>
    <property type="match status" value="1"/>
</dbReference>
<proteinExistence type="predicted"/>
<gene>
    <name evidence="1" type="ORF">AVL55_16265</name>
    <name evidence="2" type="ORF">BFV95_3309</name>
</gene>
<evidence type="ECO:0000313" key="1">
    <source>
        <dbReference type="EMBL" id="AMJ99572.1"/>
    </source>
</evidence>
<dbReference type="AlphaFoldDB" id="A0A126Q2V1"/>
<reference evidence="2 4" key="2">
    <citation type="submission" date="2016-09" db="EMBL/GenBank/DDBJ databases">
        <title>Draft Genome Sequence of four Alteromonas macleodii strains isolated from copper coupons and grown long-term at elevated copper levels.</title>
        <authorList>
            <person name="Cusick K."/>
            <person name="Dale J."/>
            <person name="Little B."/>
            <person name="Biffinger J."/>
        </authorList>
    </citation>
    <scope>NUCLEOTIDE SEQUENCE [LARGE SCALE GENOMIC DNA]</scope>
    <source>
        <strain evidence="2 4">KCP01</strain>
    </source>
</reference>
<dbReference type="Proteomes" id="UP000095392">
    <property type="component" value="Unassembled WGS sequence"/>
</dbReference>
<name>A0A126Q2V1_ALTMA</name>
<dbReference type="RefSeq" id="WP_015067951.1">
    <property type="nucleotide sequence ID" value="NZ_CP014323.1"/>
</dbReference>
<dbReference type="Proteomes" id="UP000063991">
    <property type="component" value="Chromosome"/>
</dbReference>
<dbReference type="InterPro" id="IPR029060">
    <property type="entry name" value="PIN-like_dom_sf"/>
</dbReference>
<accession>A0A126Q2V1</accession>
<evidence type="ECO:0000313" key="3">
    <source>
        <dbReference type="Proteomes" id="UP000063991"/>
    </source>
</evidence>
<reference evidence="1 3" key="1">
    <citation type="submission" date="2015-12" db="EMBL/GenBank/DDBJ databases">
        <authorList>
            <person name="Shamseldin A."/>
            <person name="Moawad H."/>
            <person name="Abd El-Rahim W.M."/>
            <person name="Sadowsky M.J."/>
        </authorList>
    </citation>
    <scope>NUCLEOTIDE SEQUENCE [LARGE SCALE GENOMIC DNA]</scope>
    <source>
        <strain evidence="1 3">D7</strain>
    </source>
</reference>
<evidence type="ECO:0000313" key="2">
    <source>
        <dbReference type="EMBL" id="OES29018.1"/>
    </source>
</evidence>
<sequence>MQLLISDANILIDMEEGELLPQMFQLPYNFSIPDILFYEELEQEHNHLIELGLRLDELEGELVSYSVALVEQYRKPSRNDCFALALAKHHQCPLLTGDKDLRAAAENEAVVVMGTVWLLKQLVILQLITADEARTSLTLMKNAGRRLPWRRAEEYILEAEQQILKEHTLEP</sequence>
<dbReference type="InterPro" id="IPR021799">
    <property type="entry name" value="PIN-like_prokaryotic"/>
</dbReference>
<dbReference type="CDD" id="cd18685">
    <property type="entry name" value="PIN_VapC-like"/>
    <property type="match status" value="1"/>
</dbReference>
<protein>
    <submittedName>
        <fullName evidence="2">PIN domain protein</fullName>
    </submittedName>
    <submittedName>
        <fullName evidence="1">PIN domain-containing protein</fullName>
    </submittedName>
</protein>
<dbReference type="EMBL" id="MIPY01000021">
    <property type="protein sequence ID" value="OES29018.1"/>
    <property type="molecule type" value="Genomic_DNA"/>
</dbReference>
<dbReference type="Pfam" id="PF11848">
    <property type="entry name" value="DUF3368"/>
    <property type="match status" value="1"/>
</dbReference>
<dbReference type="Gene3D" id="3.40.50.1010">
    <property type="entry name" value="5'-nuclease"/>
    <property type="match status" value="1"/>
</dbReference>
<dbReference type="PATRIC" id="fig|28108.61.peg.1084"/>
<evidence type="ECO:0000313" key="4">
    <source>
        <dbReference type="Proteomes" id="UP000095392"/>
    </source>
</evidence>